<dbReference type="PROSITE" id="PS50800">
    <property type="entry name" value="SAP"/>
    <property type="match status" value="1"/>
</dbReference>
<dbReference type="Gene3D" id="1.10.720.30">
    <property type="entry name" value="SAP domain"/>
    <property type="match status" value="1"/>
</dbReference>
<evidence type="ECO:0000313" key="4">
    <source>
        <dbReference type="Proteomes" id="UP000813824"/>
    </source>
</evidence>
<protein>
    <recommendedName>
        <fullName evidence="2">SAP domain-containing protein</fullName>
    </recommendedName>
</protein>
<dbReference type="AlphaFoldDB" id="A0A8K0XUD4"/>
<sequence length="286" mass="31175">MLRTAALRAHLRPVAQRRTFVSTVLLTRSWENDTVVTLRQEAKSRGLSQRGNKATLITRLQEFDQKNPLQHVTSPTPVSNIPSQQTRLASTTEVPGVPSSAEPPSPPPTYPKYSLDVIPSASQPAPEPLVQIPFVPDFWESSRVKKAAAPEVPENASMPNLIAVAGDATHISPSPSHNLYTAPEPATTEAEKSSLEKSFFEDIAEDLFIPTSFPKPHTEGADLLTVTQTSGTQEKDYSRTLDKEEKTGLWILLGIFASSWVAAGVFSAPSKFAAKVEETAEKVARH</sequence>
<name>A0A8K0XUD4_9AGAR</name>
<dbReference type="EMBL" id="JAEVFJ010000002">
    <property type="protein sequence ID" value="KAH8107115.1"/>
    <property type="molecule type" value="Genomic_DNA"/>
</dbReference>
<evidence type="ECO:0000259" key="2">
    <source>
        <dbReference type="PROSITE" id="PS50800"/>
    </source>
</evidence>
<dbReference type="InterPro" id="IPR036361">
    <property type="entry name" value="SAP_dom_sf"/>
</dbReference>
<dbReference type="InterPro" id="IPR003034">
    <property type="entry name" value="SAP_dom"/>
</dbReference>
<dbReference type="OrthoDB" id="445357at2759"/>
<feature type="domain" description="SAP" evidence="2">
    <location>
        <begin position="30"/>
        <end position="64"/>
    </location>
</feature>
<organism evidence="3 4">
    <name type="scientific">Cristinia sonorae</name>
    <dbReference type="NCBI Taxonomy" id="1940300"/>
    <lineage>
        <taxon>Eukaryota</taxon>
        <taxon>Fungi</taxon>
        <taxon>Dikarya</taxon>
        <taxon>Basidiomycota</taxon>
        <taxon>Agaricomycotina</taxon>
        <taxon>Agaricomycetes</taxon>
        <taxon>Agaricomycetidae</taxon>
        <taxon>Agaricales</taxon>
        <taxon>Pleurotineae</taxon>
        <taxon>Stephanosporaceae</taxon>
        <taxon>Cristinia</taxon>
    </lineage>
</organism>
<reference evidence="3" key="1">
    <citation type="journal article" date="2021" name="New Phytol.">
        <title>Evolutionary innovations through gain and loss of genes in the ectomycorrhizal Boletales.</title>
        <authorList>
            <person name="Wu G."/>
            <person name="Miyauchi S."/>
            <person name="Morin E."/>
            <person name="Kuo A."/>
            <person name="Drula E."/>
            <person name="Varga T."/>
            <person name="Kohler A."/>
            <person name="Feng B."/>
            <person name="Cao Y."/>
            <person name="Lipzen A."/>
            <person name="Daum C."/>
            <person name="Hundley H."/>
            <person name="Pangilinan J."/>
            <person name="Johnson J."/>
            <person name="Barry K."/>
            <person name="LaButti K."/>
            <person name="Ng V."/>
            <person name="Ahrendt S."/>
            <person name="Min B."/>
            <person name="Choi I.G."/>
            <person name="Park H."/>
            <person name="Plett J.M."/>
            <person name="Magnuson J."/>
            <person name="Spatafora J.W."/>
            <person name="Nagy L.G."/>
            <person name="Henrissat B."/>
            <person name="Grigoriev I.V."/>
            <person name="Yang Z.L."/>
            <person name="Xu J."/>
            <person name="Martin F.M."/>
        </authorList>
    </citation>
    <scope>NUCLEOTIDE SEQUENCE</scope>
    <source>
        <strain evidence="3">KKN 215</strain>
    </source>
</reference>
<comment type="caution">
    <text evidence="3">The sequence shown here is derived from an EMBL/GenBank/DDBJ whole genome shotgun (WGS) entry which is preliminary data.</text>
</comment>
<feature type="region of interest" description="Disordered" evidence="1">
    <location>
        <begin position="89"/>
        <end position="119"/>
    </location>
</feature>
<evidence type="ECO:0000256" key="1">
    <source>
        <dbReference type="SAM" id="MobiDB-lite"/>
    </source>
</evidence>
<keyword evidence="4" id="KW-1185">Reference proteome</keyword>
<gene>
    <name evidence="3" type="ORF">BXZ70DRAFT_1029386</name>
</gene>
<dbReference type="SUPFAM" id="SSF68906">
    <property type="entry name" value="SAP domain"/>
    <property type="match status" value="1"/>
</dbReference>
<feature type="compositionally biased region" description="Pro residues" evidence="1">
    <location>
        <begin position="101"/>
        <end position="110"/>
    </location>
</feature>
<accession>A0A8K0XUD4</accession>
<evidence type="ECO:0000313" key="3">
    <source>
        <dbReference type="EMBL" id="KAH8107115.1"/>
    </source>
</evidence>
<proteinExistence type="predicted"/>
<dbReference type="Pfam" id="PF02037">
    <property type="entry name" value="SAP"/>
    <property type="match status" value="1"/>
</dbReference>
<dbReference type="SMART" id="SM00513">
    <property type="entry name" value="SAP"/>
    <property type="match status" value="1"/>
</dbReference>
<dbReference type="Proteomes" id="UP000813824">
    <property type="component" value="Unassembled WGS sequence"/>
</dbReference>